<evidence type="ECO:0000259" key="1">
    <source>
        <dbReference type="Pfam" id="PF13524"/>
    </source>
</evidence>
<dbReference type="EMBL" id="JAFMYV010000001">
    <property type="protein sequence ID" value="MBO0934969.1"/>
    <property type="molecule type" value="Genomic_DNA"/>
</dbReference>
<feature type="domain" description="Spore protein YkvP/CgeB glycosyl transferase-like" evidence="1">
    <location>
        <begin position="183"/>
        <end position="330"/>
    </location>
</feature>
<accession>A0A939G9X1</accession>
<gene>
    <name evidence="2" type="ORF">J2I47_00275</name>
</gene>
<dbReference type="InterPro" id="IPR055259">
    <property type="entry name" value="YkvP/CgeB_Glyco_trans-like"/>
</dbReference>
<dbReference type="SUPFAM" id="SSF53756">
    <property type="entry name" value="UDP-Glycosyltransferase/glycogen phosphorylase"/>
    <property type="match status" value="1"/>
</dbReference>
<name>A0A939G9X1_9BACT</name>
<dbReference type="AlphaFoldDB" id="A0A939G9X1"/>
<comment type="caution">
    <text evidence="2">The sequence shown here is derived from an EMBL/GenBank/DDBJ whole genome shotgun (WGS) entry which is preliminary data.</text>
</comment>
<evidence type="ECO:0000313" key="3">
    <source>
        <dbReference type="Proteomes" id="UP000664034"/>
    </source>
</evidence>
<reference evidence="2" key="1">
    <citation type="submission" date="2021-03" db="EMBL/GenBank/DDBJ databases">
        <title>Fibrella sp. HMF5335 genome sequencing and assembly.</title>
        <authorList>
            <person name="Kang H."/>
            <person name="Kim H."/>
            <person name="Bae S."/>
            <person name="Joh K."/>
        </authorList>
    </citation>
    <scope>NUCLEOTIDE SEQUENCE</scope>
    <source>
        <strain evidence="2">HMF5335</strain>
    </source>
</reference>
<organism evidence="2 3">
    <name type="scientific">Fibrella rubiginis</name>
    <dbReference type="NCBI Taxonomy" id="2817060"/>
    <lineage>
        <taxon>Bacteria</taxon>
        <taxon>Pseudomonadati</taxon>
        <taxon>Bacteroidota</taxon>
        <taxon>Cytophagia</taxon>
        <taxon>Cytophagales</taxon>
        <taxon>Spirosomataceae</taxon>
        <taxon>Fibrella</taxon>
    </lineage>
</organism>
<proteinExistence type="predicted"/>
<dbReference type="Pfam" id="PF13524">
    <property type="entry name" value="Glyco_trans_1_2"/>
    <property type="match status" value="1"/>
</dbReference>
<keyword evidence="3" id="KW-1185">Reference proteome</keyword>
<evidence type="ECO:0000313" key="2">
    <source>
        <dbReference type="EMBL" id="MBO0934969.1"/>
    </source>
</evidence>
<sequence>MNIFMVGSSADTALEQSYRRAMEAAGHEVFIYDVVDQFGEFTRFGRLGQIVNQYISVDPWRQKLNRDLSLRIRAGRPDLVLVFGNARILFSTLAFVKSVHDCRFVLVWPDPLTSLQPHVRDAALLYDGVATYCRASVALFERMGFANVQWVPLAADPALHENAAPASQFLYDLTFVGAWRPEREQALATLIRHFPALKMGIWGTSWSRSQSRTLKSHLHPKPLLGRQCAAMFGQSRLNLNVIDDACFPAANMRFFEIPVAHGLQLASACPEMAGTFKANEHILYFTDHDSLCTTVDYALSHPAEMVTIRQAGYDLVRQQHTYAHRTTQLLTRFL</sequence>
<dbReference type="RefSeq" id="WP_207362545.1">
    <property type="nucleotide sequence ID" value="NZ_JAFMYV010000001.1"/>
</dbReference>
<dbReference type="Proteomes" id="UP000664034">
    <property type="component" value="Unassembled WGS sequence"/>
</dbReference>
<protein>
    <submittedName>
        <fullName evidence="2">Glycosyltransferase</fullName>
    </submittedName>
</protein>